<dbReference type="InterPro" id="IPR000306">
    <property type="entry name" value="Znf_FYVE"/>
</dbReference>
<accession>A0A2T3AZF2</accession>
<dbReference type="InterPro" id="IPR011011">
    <property type="entry name" value="Znf_FYVE_PHD"/>
</dbReference>
<dbReference type="Pfam" id="PF11464">
    <property type="entry name" value="Rbsn"/>
    <property type="match status" value="1"/>
</dbReference>
<dbReference type="SMART" id="SM00064">
    <property type="entry name" value="FYVE"/>
    <property type="match status" value="2"/>
</dbReference>
<dbReference type="InterPro" id="IPR036531">
    <property type="entry name" value="Rbsn_Rab-bd_sf"/>
</dbReference>
<keyword evidence="4" id="KW-0862">Zinc</keyword>
<dbReference type="GO" id="GO:0003677">
    <property type="term" value="F:DNA binding"/>
    <property type="evidence" value="ECO:0007669"/>
    <property type="project" value="InterPro"/>
</dbReference>
<dbReference type="SMART" id="SM00355">
    <property type="entry name" value="ZnF_C2H2"/>
    <property type="match status" value="3"/>
</dbReference>
<feature type="region of interest" description="Disordered" evidence="8">
    <location>
        <begin position="157"/>
        <end position="180"/>
    </location>
</feature>
<feature type="compositionally biased region" description="Gly residues" evidence="8">
    <location>
        <begin position="1"/>
        <end position="12"/>
    </location>
</feature>
<dbReference type="GO" id="GO:0008270">
    <property type="term" value="F:zinc ion binding"/>
    <property type="evidence" value="ECO:0007669"/>
    <property type="project" value="UniProtKB-KW"/>
</dbReference>
<dbReference type="CDD" id="cd15761">
    <property type="entry name" value="FYVE1_Vac1p_like"/>
    <property type="match status" value="1"/>
</dbReference>
<dbReference type="SUPFAM" id="SSF57903">
    <property type="entry name" value="FYVE/PHD zinc finger"/>
    <property type="match status" value="2"/>
</dbReference>
<feature type="compositionally biased region" description="Low complexity" evidence="8">
    <location>
        <begin position="30"/>
        <end position="54"/>
    </location>
</feature>
<name>A0A2T3AZF2_AMORE</name>
<reference evidence="10 11" key="1">
    <citation type="journal article" date="2018" name="New Phytol.">
        <title>Comparative genomics and transcriptomics depict ericoid mycorrhizal fungi as versatile saprotrophs and plant mutualists.</title>
        <authorList>
            <person name="Martino E."/>
            <person name="Morin E."/>
            <person name="Grelet G.A."/>
            <person name="Kuo A."/>
            <person name="Kohler A."/>
            <person name="Daghino S."/>
            <person name="Barry K.W."/>
            <person name="Cichocki N."/>
            <person name="Clum A."/>
            <person name="Dockter R.B."/>
            <person name="Hainaut M."/>
            <person name="Kuo R.C."/>
            <person name="LaButti K."/>
            <person name="Lindahl B.D."/>
            <person name="Lindquist E.A."/>
            <person name="Lipzen A."/>
            <person name="Khouja H.R."/>
            <person name="Magnuson J."/>
            <person name="Murat C."/>
            <person name="Ohm R.A."/>
            <person name="Singer S.W."/>
            <person name="Spatafora J.W."/>
            <person name="Wang M."/>
            <person name="Veneault-Fourrey C."/>
            <person name="Henrissat B."/>
            <person name="Grigoriev I.V."/>
            <person name="Martin F.M."/>
            <person name="Perotto S."/>
        </authorList>
    </citation>
    <scope>NUCLEOTIDE SEQUENCE [LARGE SCALE GENOMIC DNA]</scope>
    <source>
        <strain evidence="10 11">ATCC 22711</strain>
    </source>
</reference>
<evidence type="ECO:0000259" key="9">
    <source>
        <dbReference type="PROSITE" id="PS50178"/>
    </source>
</evidence>
<dbReference type="InParanoid" id="A0A2T3AZF2"/>
<dbReference type="InterPro" id="IPR013087">
    <property type="entry name" value="Znf_C2H2_type"/>
</dbReference>
<evidence type="ECO:0000313" key="11">
    <source>
        <dbReference type="Proteomes" id="UP000241818"/>
    </source>
</evidence>
<keyword evidence="1" id="KW-0479">Metal-binding</keyword>
<dbReference type="InterPro" id="IPR006642">
    <property type="entry name" value="Rad18_UBZ4"/>
</dbReference>
<dbReference type="GO" id="GO:0006281">
    <property type="term" value="P:DNA repair"/>
    <property type="evidence" value="ECO:0007669"/>
    <property type="project" value="UniProtKB-KW"/>
</dbReference>
<dbReference type="InterPro" id="IPR017455">
    <property type="entry name" value="Znf_FYVE-rel"/>
</dbReference>
<feature type="coiled-coil region" evidence="7">
    <location>
        <begin position="566"/>
        <end position="626"/>
    </location>
</feature>
<dbReference type="Gene3D" id="3.30.40.10">
    <property type="entry name" value="Zinc/RING finger domain, C3HC4 (zinc finger)"/>
    <property type="match status" value="2"/>
</dbReference>
<dbReference type="CDD" id="cd15737">
    <property type="entry name" value="FYVE2_Vac1p_like"/>
    <property type="match status" value="1"/>
</dbReference>
<protein>
    <recommendedName>
        <fullName evidence="9">FYVE-type domain-containing protein</fullName>
    </recommendedName>
</protein>
<dbReference type="PANTHER" id="PTHR13510:SF44">
    <property type="entry name" value="RABENOSYN-5"/>
    <property type="match status" value="1"/>
</dbReference>
<organism evidence="10 11">
    <name type="scientific">Amorphotheca resinae ATCC 22711</name>
    <dbReference type="NCBI Taxonomy" id="857342"/>
    <lineage>
        <taxon>Eukaryota</taxon>
        <taxon>Fungi</taxon>
        <taxon>Dikarya</taxon>
        <taxon>Ascomycota</taxon>
        <taxon>Pezizomycotina</taxon>
        <taxon>Leotiomycetes</taxon>
        <taxon>Helotiales</taxon>
        <taxon>Amorphothecaceae</taxon>
        <taxon>Amorphotheca</taxon>
    </lineage>
</organism>
<feature type="region of interest" description="Disordered" evidence="8">
    <location>
        <begin position="1"/>
        <end position="70"/>
    </location>
</feature>
<feature type="domain" description="FYVE-type" evidence="9">
    <location>
        <begin position="202"/>
        <end position="258"/>
    </location>
</feature>
<dbReference type="SUPFAM" id="SSF140125">
    <property type="entry name" value="Rabenosyn-5 Rab-binding domain-like"/>
    <property type="match status" value="1"/>
</dbReference>
<dbReference type="FunCoup" id="A0A2T3AZF2">
    <property type="interactions" value="69"/>
</dbReference>
<dbReference type="SMART" id="SM00734">
    <property type="entry name" value="ZnF_Rad18"/>
    <property type="match status" value="1"/>
</dbReference>
<gene>
    <name evidence="10" type="ORF">M430DRAFT_140619</name>
</gene>
<evidence type="ECO:0000256" key="3">
    <source>
        <dbReference type="ARBA" id="ARBA00022771"/>
    </source>
</evidence>
<evidence type="ECO:0000256" key="4">
    <source>
        <dbReference type="ARBA" id="ARBA00022833"/>
    </source>
</evidence>
<keyword evidence="3 6" id="KW-0863">Zinc-finger</keyword>
<proteinExistence type="predicted"/>
<sequence length="654" mass="72474">MSGRKLGGGRILGSGKSLAPPAPPAHHRSSSLTSAPESSLSLSSRDTTTSALAAGPLSDPGQDLSSQVSLENGGASTVTAASSRLVCPICNEEMMTLLQLNRHLDDNHQELPAVEQDEVKNWFNKQVIKAKKFQPLAVINQKLKGLDVFESNEGPSVSLLHPTPLPGNRVSSPERRPDPDEVVTRAHWQKSGYNDLCTEPSCGKRLGSVNGSVNCRKCGRLFCEDHTMYQMKLSRSAQHEPVRGFWCRVCETCYKSRDGYNDHNGYIRDHTNDFLAMRRKTVDRQYLEISRLEKRLTKLTHLLAHPPEEVLGNNGGILSLAGQKNQRKLLEQSVVPWEEDTKVLKCPFCQQEFGSWSFRRHHCRLCGRVVCADPRTGCSSEVGLNVAAKKTGDLAIDIRMCRDCKTTVFSKKDFAAEALHKPPDQRAYENLLQFERGIRLLLPNFQRLLLALQDPDKPPSQIQLAEASKVRKRLIDSFGKYDIAAKRIRNLPTNSPTQKKLQTAIYQQSANFLNSHMLPLKTLPKILKHASPHGSNGVPGNGRSALANIKYNDIDTSSQVSSGSAVSAMEAEEKELREKLIVLEEQKFFVGEMIADANKRRKFEEVASLSANQADLEREINSLQGMISQLDFAGAYAREQAALNGSTSSLSLGR</sequence>
<feature type="domain" description="FYVE-type" evidence="9">
    <location>
        <begin position="340"/>
        <end position="409"/>
    </location>
</feature>
<evidence type="ECO:0000256" key="6">
    <source>
        <dbReference type="PROSITE-ProRule" id="PRU00091"/>
    </source>
</evidence>
<dbReference type="InterPro" id="IPR013083">
    <property type="entry name" value="Znf_RING/FYVE/PHD"/>
</dbReference>
<dbReference type="RefSeq" id="XP_024720020.1">
    <property type="nucleotide sequence ID" value="XM_024862671.1"/>
</dbReference>
<keyword evidence="5" id="KW-0234">DNA repair</keyword>
<dbReference type="InterPro" id="IPR052727">
    <property type="entry name" value="Rab4/Rab5_effector"/>
</dbReference>
<dbReference type="PROSITE" id="PS50178">
    <property type="entry name" value="ZF_FYVE"/>
    <property type="match status" value="2"/>
</dbReference>
<evidence type="ECO:0000256" key="5">
    <source>
        <dbReference type="ARBA" id="ARBA00023204"/>
    </source>
</evidence>
<evidence type="ECO:0000256" key="8">
    <source>
        <dbReference type="SAM" id="MobiDB-lite"/>
    </source>
</evidence>
<evidence type="ECO:0000313" key="10">
    <source>
        <dbReference type="EMBL" id="PSS16512.1"/>
    </source>
</evidence>
<dbReference type="InterPro" id="IPR021565">
    <property type="entry name" value="Rbsn_Rab-bd"/>
</dbReference>
<dbReference type="PANTHER" id="PTHR13510">
    <property type="entry name" value="FYVE-FINGER-CONTAINING RAB5 EFFECTOR PROTEIN RABENOSYN-5-RELATED"/>
    <property type="match status" value="1"/>
</dbReference>
<dbReference type="OrthoDB" id="166134at2759"/>
<dbReference type="EMBL" id="KZ679012">
    <property type="protein sequence ID" value="PSS16512.1"/>
    <property type="molecule type" value="Genomic_DNA"/>
</dbReference>
<evidence type="ECO:0000256" key="2">
    <source>
        <dbReference type="ARBA" id="ARBA00022763"/>
    </source>
</evidence>
<keyword evidence="2" id="KW-0227">DNA damage</keyword>
<dbReference type="Proteomes" id="UP000241818">
    <property type="component" value="Unassembled WGS sequence"/>
</dbReference>
<evidence type="ECO:0000256" key="1">
    <source>
        <dbReference type="ARBA" id="ARBA00022723"/>
    </source>
</evidence>
<dbReference type="STRING" id="857342.A0A2T3AZF2"/>
<keyword evidence="7" id="KW-0175">Coiled coil</keyword>
<evidence type="ECO:0000256" key="7">
    <source>
        <dbReference type="SAM" id="Coils"/>
    </source>
</evidence>
<dbReference type="GeneID" id="36570752"/>
<dbReference type="Pfam" id="PF01363">
    <property type="entry name" value="FYVE"/>
    <property type="match status" value="2"/>
</dbReference>
<dbReference type="AlphaFoldDB" id="A0A2T3AZF2"/>
<keyword evidence="11" id="KW-1185">Reference proteome</keyword>